<gene>
    <name evidence="4" type="ORF">FNV43_RR08510</name>
</gene>
<evidence type="ECO:0000259" key="3">
    <source>
        <dbReference type="PROSITE" id="PS50104"/>
    </source>
</evidence>
<dbReference type="SUPFAM" id="SSF52200">
    <property type="entry name" value="Toll/Interleukin receptor TIR domain"/>
    <property type="match status" value="1"/>
</dbReference>
<dbReference type="InterPro" id="IPR036390">
    <property type="entry name" value="WH_DNA-bd_sf"/>
</dbReference>
<dbReference type="InterPro" id="IPR032675">
    <property type="entry name" value="LRR_dom_sf"/>
</dbReference>
<accession>A0A8K0H8R4</accession>
<dbReference type="Gene3D" id="1.10.8.430">
    <property type="entry name" value="Helical domain of apoptotic protease-activating factors"/>
    <property type="match status" value="1"/>
</dbReference>
<dbReference type="SMART" id="SM00255">
    <property type="entry name" value="TIR"/>
    <property type="match status" value="1"/>
</dbReference>
<dbReference type="GO" id="GO:0006952">
    <property type="term" value="P:defense response"/>
    <property type="evidence" value="ECO:0007669"/>
    <property type="project" value="UniProtKB-KW"/>
</dbReference>
<dbReference type="AlphaFoldDB" id="A0A8K0H8R4"/>
<dbReference type="EMBL" id="VOIH02000004">
    <property type="protein sequence ID" value="KAF3447805.1"/>
    <property type="molecule type" value="Genomic_DNA"/>
</dbReference>
<dbReference type="Proteomes" id="UP000796880">
    <property type="component" value="Unassembled WGS sequence"/>
</dbReference>
<dbReference type="GO" id="GO:0043531">
    <property type="term" value="F:ADP binding"/>
    <property type="evidence" value="ECO:0007669"/>
    <property type="project" value="InterPro"/>
</dbReference>
<dbReference type="InterPro" id="IPR000157">
    <property type="entry name" value="TIR_dom"/>
</dbReference>
<dbReference type="OrthoDB" id="1935419at2759"/>
<keyword evidence="1" id="KW-0677">Repeat</keyword>
<dbReference type="SUPFAM" id="SSF52058">
    <property type="entry name" value="L domain-like"/>
    <property type="match status" value="1"/>
</dbReference>
<dbReference type="Pfam" id="PF01582">
    <property type="entry name" value="TIR"/>
    <property type="match status" value="1"/>
</dbReference>
<proteinExistence type="predicted"/>
<organism evidence="4 5">
    <name type="scientific">Rhamnella rubrinervis</name>
    <dbReference type="NCBI Taxonomy" id="2594499"/>
    <lineage>
        <taxon>Eukaryota</taxon>
        <taxon>Viridiplantae</taxon>
        <taxon>Streptophyta</taxon>
        <taxon>Embryophyta</taxon>
        <taxon>Tracheophyta</taxon>
        <taxon>Spermatophyta</taxon>
        <taxon>Magnoliopsida</taxon>
        <taxon>eudicotyledons</taxon>
        <taxon>Gunneridae</taxon>
        <taxon>Pentapetalae</taxon>
        <taxon>rosids</taxon>
        <taxon>fabids</taxon>
        <taxon>Rosales</taxon>
        <taxon>Rhamnaceae</taxon>
        <taxon>rhamnoid group</taxon>
        <taxon>Rhamneae</taxon>
        <taxon>Rhamnella</taxon>
    </lineage>
</organism>
<comment type="caution">
    <text evidence="4">The sequence shown here is derived from an EMBL/GenBank/DDBJ whole genome shotgun (WGS) entry which is preliminary data.</text>
</comment>
<dbReference type="GO" id="GO:0007165">
    <property type="term" value="P:signal transduction"/>
    <property type="evidence" value="ECO:0007669"/>
    <property type="project" value="InterPro"/>
</dbReference>
<reference evidence="4" key="1">
    <citation type="submission" date="2020-03" db="EMBL/GenBank/DDBJ databases">
        <title>A high-quality chromosome-level genome assembly of a woody plant with both climbing and erect habits, Rhamnella rubrinervis.</title>
        <authorList>
            <person name="Lu Z."/>
            <person name="Yang Y."/>
            <person name="Zhu X."/>
            <person name="Sun Y."/>
        </authorList>
    </citation>
    <scope>NUCLEOTIDE SEQUENCE</scope>
    <source>
        <strain evidence="4">BYM</strain>
        <tissue evidence="4">Leaf</tissue>
    </source>
</reference>
<evidence type="ECO:0000256" key="2">
    <source>
        <dbReference type="ARBA" id="ARBA00022821"/>
    </source>
</evidence>
<evidence type="ECO:0000313" key="4">
    <source>
        <dbReference type="EMBL" id="KAF3447805.1"/>
    </source>
</evidence>
<sequence>MSMGLEYQLSKYWSFFALDKGKQIEPVLLNAIRDSHFAVVVLTENYADSHWCLKELAKIVECMGDSGRIRTIFYHVDPSDVRNQKGSFEEAMAKHENDQRFSSDEVESWRKALTKVANQSGEPVRKDENKSTLAEAYYNRISHNFDGSSFLPKVREVSKKENGIVELQKQLLADILISDFAIGHVGNGINYIRSRLDAKKVLIVLDDVNKLEQLNALAGNEKWFAKGSIIIVTSREESLLKGRYKIYKAEDLDSTEALELFSWKVFDNTEPPEEYMESSKQVVECANHLPLALIVFGSLLRGKTTREWMSALRRLRECPAKENMEKLKLSFDDLEETDRLIFLDIACFFKGQEENNVKSILDSCGFEPEFGISNLVAKSMLSIQEDRKLWMHDKLQEMGQQISRGNEAEGPSRLWNEEEFNRILLDKTGIEKVEAIVVTFRNEITTLNFEALSNMKRLRLLMILGCFDITKSGTSSTPKLDYLSNNLRLLEWNRFPFKEFPPTFRPDKLVKLKLTMSKLQRLFWNKHIKLPNLKAIDLTQSESFKTIGYFSAVPNLEQLILSDCLQLSEIHSEIDQERSITVLEKLTELNLKNCESLRKLPLASLENLVLSKNPFTVLPPSISGLSHLKFLDLDYCKRLTSLGPELPSSLELVNVNYCYSLKSFLDPLKASTFNCSAVCVECFELVKRQDSVFTASTALDRHFEDDRSRERKFEIVLPGSKLPARFQQSYWKSTRRVTFLRPASGSIRMICLTLAVCLGADSPDGFCCDAKFEMNDGNWKMVTLDCPTNSGSSDHLWITYVPLEFSNSDLENFSGHIEFAFRGKTLAGAGKCWGGVLEFGEVAGEFLERYDSENKELLFFAALLALGIE</sequence>
<protein>
    <recommendedName>
        <fullName evidence="3">TIR domain-containing protein</fullName>
    </recommendedName>
</protein>
<dbReference type="SUPFAM" id="SSF52540">
    <property type="entry name" value="P-loop containing nucleoside triphosphate hydrolases"/>
    <property type="match status" value="1"/>
</dbReference>
<name>A0A8K0H8R4_9ROSA</name>
<dbReference type="Gene3D" id="3.40.50.300">
    <property type="entry name" value="P-loop containing nucleotide triphosphate hydrolases"/>
    <property type="match status" value="1"/>
</dbReference>
<dbReference type="Pfam" id="PF23282">
    <property type="entry name" value="WHD_ROQ1"/>
    <property type="match status" value="1"/>
</dbReference>
<dbReference type="PRINTS" id="PR00364">
    <property type="entry name" value="DISEASERSIST"/>
</dbReference>
<keyword evidence="2" id="KW-0611">Plant defense</keyword>
<feature type="domain" description="TIR" evidence="3">
    <location>
        <begin position="1"/>
        <end position="145"/>
    </location>
</feature>
<dbReference type="PROSITE" id="PS50104">
    <property type="entry name" value="TIR"/>
    <property type="match status" value="1"/>
</dbReference>
<dbReference type="PANTHER" id="PTHR11017:SF573">
    <property type="entry name" value="ADP-RIBOSYL CYCLASE_CYCLIC ADP-RIBOSE HYDROLASE"/>
    <property type="match status" value="1"/>
</dbReference>
<dbReference type="InterPro" id="IPR058192">
    <property type="entry name" value="WHD_ROQ1-like"/>
</dbReference>
<evidence type="ECO:0000313" key="5">
    <source>
        <dbReference type="Proteomes" id="UP000796880"/>
    </source>
</evidence>
<dbReference type="InterPro" id="IPR042197">
    <property type="entry name" value="Apaf_helical"/>
</dbReference>
<dbReference type="InterPro" id="IPR044974">
    <property type="entry name" value="Disease_R_plants"/>
</dbReference>
<dbReference type="PANTHER" id="PTHR11017">
    <property type="entry name" value="LEUCINE-RICH REPEAT-CONTAINING PROTEIN"/>
    <property type="match status" value="1"/>
</dbReference>
<dbReference type="Gene3D" id="3.80.10.10">
    <property type="entry name" value="Ribonuclease Inhibitor"/>
    <property type="match status" value="2"/>
</dbReference>
<dbReference type="InterPro" id="IPR035897">
    <property type="entry name" value="Toll_tir_struct_dom_sf"/>
</dbReference>
<dbReference type="SUPFAM" id="SSF46785">
    <property type="entry name" value="Winged helix' DNA-binding domain"/>
    <property type="match status" value="1"/>
</dbReference>
<dbReference type="Gene3D" id="3.40.50.10140">
    <property type="entry name" value="Toll/interleukin-1 receptor homology (TIR) domain"/>
    <property type="match status" value="1"/>
</dbReference>
<dbReference type="InterPro" id="IPR027417">
    <property type="entry name" value="P-loop_NTPase"/>
</dbReference>
<evidence type="ECO:0000256" key="1">
    <source>
        <dbReference type="ARBA" id="ARBA00022737"/>
    </source>
</evidence>
<keyword evidence="5" id="KW-1185">Reference proteome</keyword>